<comment type="similarity">
    <text evidence="6">Belongs to the peptidase M48 family.</text>
</comment>
<dbReference type="PANTHER" id="PTHR22726:SF24">
    <property type="entry name" value="M48 FAMILY METALLOPEPTIDASE"/>
    <property type="match status" value="1"/>
</dbReference>
<evidence type="ECO:0000256" key="1">
    <source>
        <dbReference type="ARBA" id="ARBA00022670"/>
    </source>
</evidence>
<evidence type="ECO:0000313" key="10">
    <source>
        <dbReference type="Proteomes" id="UP001500133"/>
    </source>
</evidence>
<keyword evidence="10" id="KW-1185">Reference proteome</keyword>
<evidence type="ECO:0000256" key="4">
    <source>
        <dbReference type="ARBA" id="ARBA00022833"/>
    </source>
</evidence>
<keyword evidence="7" id="KW-0732">Signal</keyword>
<feature type="chain" id="PRO_5047043631" evidence="7">
    <location>
        <begin position="22"/>
        <end position="270"/>
    </location>
</feature>
<evidence type="ECO:0000256" key="3">
    <source>
        <dbReference type="ARBA" id="ARBA00022801"/>
    </source>
</evidence>
<dbReference type="RefSeq" id="WP_344705014.1">
    <property type="nucleotide sequence ID" value="NZ_BAAAZT010000077.1"/>
</dbReference>
<evidence type="ECO:0000256" key="5">
    <source>
        <dbReference type="ARBA" id="ARBA00023049"/>
    </source>
</evidence>
<keyword evidence="5 6" id="KW-0482">Metalloprotease</keyword>
<organism evidence="9 10">
    <name type="scientific">Halomonas cibimaris</name>
    <dbReference type="NCBI Taxonomy" id="657012"/>
    <lineage>
        <taxon>Bacteria</taxon>
        <taxon>Pseudomonadati</taxon>
        <taxon>Pseudomonadota</taxon>
        <taxon>Gammaproteobacteria</taxon>
        <taxon>Oceanospirillales</taxon>
        <taxon>Halomonadaceae</taxon>
        <taxon>Halomonas</taxon>
    </lineage>
</organism>
<dbReference type="PANTHER" id="PTHR22726">
    <property type="entry name" value="METALLOENDOPEPTIDASE OMA1"/>
    <property type="match status" value="1"/>
</dbReference>
<accession>A0ABP7M355</accession>
<comment type="caution">
    <text evidence="9">The sequence shown here is derived from an EMBL/GenBank/DDBJ whole genome shotgun (WGS) entry which is preliminary data.</text>
</comment>
<keyword evidence="4 6" id="KW-0862">Zinc</keyword>
<keyword evidence="3 6" id="KW-0378">Hydrolase</keyword>
<evidence type="ECO:0000256" key="6">
    <source>
        <dbReference type="RuleBase" id="RU003983"/>
    </source>
</evidence>
<proteinExistence type="inferred from homology"/>
<sequence>MRWFRPLAAATLCTTLLAALAACTTSPTGRSQLLLMSDDQLDQMGAQAFDQYRQELPAADGQSQRYVQCIARAIVAELPAEQRRQNWEVEVFRADEPNAFALPGGYMGVNSGMLNVARSQAQLATVLGHEVGHVLANHANERASTESATQLGLSVLSNSAGLNGPGGEQLMGLLGMGAQYGILLPFSRRHESEADTIGLRLMANAGFDPRESVTLWQNMQRAGGNAPPAWMSTHPSQGQRISGLEASMPRALDAYQSARSAGRTPDCPRP</sequence>
<evidence type="ECO:0000256" key="2">
    <source>
        <dbReference type="ARBA" id="ARBA00022723"/>
    </source>
</evidence>
<dbReference type="EMBL" id="BAAAZT010000077">
    <property type="protein sequence ID" value="GAA3910748.1"/>
    <property type="molecule type" value="Genomic_DNA"/>
</dbReference>
<name>A0ABP7M355_9GAMM</name>
<dbReference type="PROSITE" id="PS51257">
    <property type="entry name" value="PROKAR_LIPOPROTEIN"/>
    <property type="match status" value="1"/>
</dbReference>
<evidence type="ECO:0000259" key="8">
    <source>
        <dbReference type="Pfam" id="PF01435"/>
    </source>
</evidence>
<dbReference type="CDD" id="cd07331">
    <property type="entry name" value="M48C_Oma1_like"/>
    <property type="match status" value="1"/>
</dbReference>
<feature type="domain" description="Peptidase M48" evidence="8">
    <location>
        <begin position="63"/>
        <end position="246"/>
    </location>
</feature>
<keyword evidence="2" id="KW-0479">Metal-binding</keyword>
<protein>
    <submittedName>
        <fullName evidence="9">M48 family metallopeptidase</fullName>
    </submittedName>
</protein>
<keyword evidence="1 6" id="KW-0645">Protease</keyword>
<evidence type="ECO:0000313" key="9">
    <source>
        <dbReference type="EMBL" id="GAA3910748.1"/>
    </source>
</evidence>
<evidence type="ECO:0000256" key="7">
    <source>
        <dbReference type="SAM" id="SignalP"/>
    </source>
</evidence>
<dbReference type="Gene3D" id="3.30.2010.10">
    <property type="entry name" value="Metalloproteases ('zincins'), catalytic domain"/>
    <property type="match status" value="1"/>
</dbReference>
<feature type="signal peptide" evidence="7">
    <location>
        <begin position="1"/>
        <end position="21"/>
    </location>
</feature>
<dbReference type="InterPro" id="IPR001915">
    <property type="entry name" value="Peptidase_M48"/>
</dbReference>
<dbReference type="Proteomes" id="UP001500133">
    <property type="component" value="Unassembled WGS sequence"/>
</dbReference>
<reference evidence="10" key="1">
    <citation type="journal article" date="2019" name="Int. J. Syst. Evol. Microbiol.">
        <title>The Global Catalogue of Microorganisms (GCM) 10K type strain sequencing project: providing services to taxonomists for standard genome sequencing and annotation.</title>
        <authorList>
            <consortium name="The Broad Institute Genomics Platform"/>
            <consortium name="The Broad Institute Genome Sequencing Center for Infectious Disease"/>
            <person name="Wu L."/>
            <person name="Ma J."/>
        </authorList>
    </citation>
    <scope>NUCLEOTIDE SEQUENCE [LARGE SCALE GENOMIC DNA]</scope>
    <source>
        <strain evidence="10">JCM 16914</strain>
    </source>
</reference>
<dbReference type="Pfam" id="PF01435">
    <property type="entry name" value="Peptidase_M48"/>
    <property type="match status" value="1"/>
</dbReference>
<comment type="cofactor">
    <cofactor evidence="6">
        <name>Zn(2+)</name>
        <dbReference type="ChEBI" id="CHEBI:29105"/>
    </cofactor>
    <text evidence="6">Binds 1 zinc ion per subunit.</text>
</comment>
<gene>
    <name evidence="9" type="ORF">GCM10022228_22230</name>
</gene>
<dbReference type="InterPro" id="IPR051156">
    <property type="entry name" value="Mito/Outer_Membr_Metalloprot"/>
</dbReference>